<dbReference type="EMBL" id="CP003060">
    <property type="protein sequence ID" value="AEP31154.1"/>
    <property type="molecule type" value="Genomic_DNA"/>
</dbReference>
<dbReference type="KEGG" id="gni:GNIT_3059"/>
<reference evidence="5 6" key="1">
    <citation type="journal article" date="2011" name="J. Bacteriol.">
        <title>Complete genome sequence of seawater bacterium Glaciecola nitratireducens FR1064T.</title>
        <authorList>
            <person name="Bian F."/>
            <person name="Qin Q.L."/>
            <person name="Xie B.B."/>
            <person name="Shu Y.L."/>
            <person name="Zhang X.Y."/>
            <person name="Yu Y."/>
            <person name="Chen B."/>
            <person name="Chen X.L."/>
            <person name="Zhou B.C."/>
            <person name="Zhang Y.Z."/>
        </authorList>
    </citation>
    <scope>NUCLEOTIDE SEQUENCE [LARGE SCALE GENOMIC DNA]</scope>
    <source>
        <strain evidence="6">JCM 12485 / KCTC 12276 / FR1064</strain>
    </source>
</reference>
<keyword evidence="6" id="KW-1185">Reference proteome</keyword>
<organism evidence="5 6">
    <name type="scientific">Glaciecola nitratireducens (strain JCM 12485 / KCTC 12276 / FR1064)</name>
    <dbReference type="NCBI Taxonomy" id="1085623"/>
    <lineage>
        <taxon>Bacteria</taxon>
        <taxon>Pseudomonadati</taxon>
        <taxon>Pseudomonadota</taxon>
        <taxon>Gammaproteobacteria</taxon>
        <taxon>Alteromonadales</taxon>
        <taxon>Alteromonadaceae</taxon>
        <taxon>Brumicola</taxon>
    </lineage>
</organism>
<dbReference type="InterPro" id="IPR036390">
    <property type="entry name" value="WH_DNA-bd_sf"/>
</dbReference>
<dbReference type="AlphaFoldDB" id="G4QIJ9"/>
<protein>
    <submittedName>
        <fullName evidence="5">CopY family transcriptional regulator</fullName>
    </submittedName>
</protein>
<keyword evidence="2" id="KW-0805">Transcription regulation</keyword>
<evidence type="ECO:0000256" key="4">
    <source>
        <dbReference type="ARBA" id="ARBA00023163"/>
    </source>
</evidence>
<dbReference type="eggNOG" id="COG3682">
    <property type="taxonomic scope" value="Bacteria"/>
</dbReference>
<dbReference type="HOGENOM" id="CLU_119090_1_2_6"/>
<dbReference type="GO" id="GO:0003677">
    <property type="term" value="F:DNA binding"/>
    <property type="evidence" value="ECO:0007669"/>
    <property type="project" value="UniProtKB-KW"/>
</dbReference>
<sequence>MRTSKKEKLKPPMLGRREIQTLDLFWRQEDLSLTAQNIRDLLEGEQSSSIKLISINTIQSTIERLWRKGLLTRSKMGKAYIYASRYSKEEVISSLLSEIRDEMGQGDELVMLSGIMTYLNNWNSELGSRVLALVNEHADTNKLGI</sequence>
<evidence type="ECO:0000313" key="5">
    <source>
        <dbReference type="EMBL" id="AEP31154.1"/>
    </source>
</evidence>
<dbReference type="SUPFAM" id="SSF46785">
    <property type="entry name" value="Winged helix' DNA-binding domain"/>
    <property type="match status" value="1"/>
</dbReference>
<name>G4QIJ9_GLANF</name>
<dbReference type="OrthoDB" id="2989615at2"/>
<evidence type="ECO:0000313" key="6">
    <source>
        <dbReference type="Proteomes" id="UP000009282"/>
    </source>
</evidence>
<evidence type="ECO:0000256" key="3">
    <source>
        <dbReference type="ARBA" id="ARBA00023125"/>
    </source>
</evidence>
<dbReference type="Pfam" id="PF03965">
    <property type="entry name" value="Penicillinase_R"/>
    <property type="match status" value="1"/>
</dbReference>
<keyword evidence="3" id="KW-0238">DNA-binding</keyword>
<dbReference type="InterPro" id="IPR005650">
    <property type="entry name" value="BlaI_family"/>
</dbReference>
<proteinExistence type="inferred from homology"/>
<dbReference type="Proteomes" id="UP000009282">
    <property type="component" value="Chromosome"/>
</dbReference>
<dbReference type="Gene3D" id="1.10.10.10">
    <property type="entry name" value="Winged helix-like DNA-binding domain superfamily/Winged helix DNA-binding domain"/>
    <property type="match status" value="1"/>
</dbReference>
<gene>
    <name evidence="5" type="ordered locus">GNIT_3059</name>
</gene>
<comment type="similarity">
    <text evidence="1">Belongs to the BlaI transcriptional regulatory family.</text>
</comment>
<dbReference type="GO" id="GO:0045892">
    <property type="term" value="P:negative regulation of DNA-templated transcription"/>
    <property type="evidence" value="ECO:0007669"/>
    <property type="project" value="InterPro"/>
</dbReference>
<dbReference type="STRING" id="1085623.GNIT_3059"/>
<accession>G4QIJ9</accession>
<evidence type="ECO:0000256" key="2">
    <source>
        <dbReference type="ARBA" id="ARBA00023015"/>
    </source>
</evidence>
<dbReference type="InterPro" id="IPR036388">
    <property type="entry name" value="WH-like_DNA-bd_sf"/>
</dbReference>
<evidence type="ECO:0000256" key="1">
    <source>
        <dbReference type="ARBA" id="ARBA00011046"/>
    </source>
</evidence>
<dbReference type="RefSeq" id="WP_014110025.1">
    <property type="nucleotide sequence ID" value="NC_016041.1"/>
</dbReference>
<keyword evidence="4" id="KW-0804">Transcription</keyword>